<dbReference type="Pfam" id="PF22772">
    <property type="entry name" value="WsaF_C"/>
    <property type="match status" value="1"/>
</dbReference>
<gene>
    <name evidence="2" type="ORF">EV386_0195</name>
</gene>
<name>A0A4Q7LXX6_9MICO</name>
<evidence type="ECO:0000259" key="1">
    <source>
        <dbReference type="Pfam" id="PF22772"/>
    </source>
</evidence>
<keyword evidence="2" id="KW-0808">Transferase</keyword>
<accession>A0A4Q7LXX6</accession>
<evidence type="ECO:0000313" key="2">
    <source>
        <dbReference type="EMBL" id="RZS59955.1"/>
    </source>
</evidence>
<feature type="domain" description="WsaF C-terminal" evidence="1">
    <location>
        <begin position="228"/>
        <end position="353"/>
    </location>
</feature>
<dbReference type="SUPFAM" id="SSF53756">
    <property type="entry name" value="UDP-Glycosyltransferase/glycogen phosphorylase"/>
    <property type="match status" value="1"/>
</dbReference>
<proteinExistence type="predicted"/>
<dbReference type="OrthoDB" id="7615426at2"/>
<dbReference type="EMBL" id="SGWX01000001">
    <property type="protein sequence ID" value="RZS59955.1"/>
    <property type="molecule type" value="Genomic_DNA"/>
</dbReference>
<dbReference type="GO" id="GO:0016740">
    <property type="term" value="F:transferase activity"/>
    <property type="evidence" value="ECO:0007669"/>
    <property type="project" value="UniProtKB-KW"/>
</dbReference>
<keyword evidence="3" id="KW-1185">Reference proteome</keyword>
<organism evidence="2 3">
    <name type="scientific">Xylanimonas ulmi</name>
    <dbReference type="NCBI Taxonomy" id="228973"/>
    <lineage>
        <taxon>Bacteria</taxon>
        <taxon>Bacillati</taxon>
        <taxon>Actinomycetota</taxon>
        <taxon>Actinomycetes</taxon>
        <taxon>Micrococcales</taxon>
        <taxon>Promicromonosporaceae</taxon>
        <taxon>Xylanimonas</taxon>
    </lineage>
</organism>
<dbReference type="InterPro" id="IPR055050">
    <property type="entry name" value="WsaF_C"/>
</dbReference>
<comment type="caution">
    <text evidence="2">The sequence shown here is derived from an EMBL/GenBank/DDBJ whole genome shotgun (WGS) entry which is preliminary data.</text>
</comment>
<reference evidence="2 3" key="1">
    <citation type="submission" date="2019-02" db="EMBL/GenBank/DDBJ databases">
        <title>Sequencing the genomes of 1000 actinobacteria strains.</title>
        <authorList>
            <person name="Klenk H.-P."/>
        </authorList>
    </citation>
    <scope>NUCLEOTIDE SEQUENCE [LARGE SCALE GENOMIC DNA]</scope>
    <source>
        <strain evidence="2 3">DSM 16932</strain>
    </source>
</reference>
<dbReference type="Gene3D" id="3.40.50.11090">
    <property type="match status" value="1"/>
</dbReference>
<protein>
    <submittedName>
        <fullName evidence="2">Glycosyltransferase involved in cell wall biosynthesis</fullName>
    </submittedName>
</protein>
<evidence type="ECO:0000313" key="3">
    <source>
        <dbReference type="Proteomes" id="UP000293852"/>
    </source>
</evidence>
<dbReference type="AlphaFoldDB" id="A0A4Q7LXX6"/>
<dbReference type="Proteomes" id="UP000293852">
    <property type="component" value="Unassembled WGS sequence"/>
</dbReference>
<dbReference type="RefSeq" id="WP_130411509.1">
    <property type="nucleotide sequence ID" value="NZ_SGWX01000001.1"/>
</dbReference>
<dbReference type="Gene3D" id="3.40.50.2000">
    <property type="entry name" value="Glycogen Phosphorylase B"/>
    <property type="match status" value="1"/>
</dbReference>
<sequence length="401" mass="44896">MARRVMRLVRPGRAQVAAEAPRALVDMDRLPQMPRICDITAIAELPAYTPPAKVAKTALRITWLSPPIGPGGGGHINIVRFAKHLQSKGHSVSFAVYETNTVPQSPSQAHDILKHSYGIDAPVRRLEDLGSQDVIFASSWETAYGLRSLDVPAHKFYFIQDFEPYFFPRGSRSVLAEETYRFGFYGIAAGRWIESQVKPFGMPCDHYEFGADAELYRPRDLAALRKRRRVLFYARPFTERRGFELGVIALSIFAKRHPEYEIVTVGQDLRDYDLPFEHTDLGTLTLDELGPLYREATACLVISLTNASLLPLELAAAGCVTVIDSGANNHEILGDIDGIVYARAFPTELAEALCQVVERDDIDEHAREVSRSVHDRDWQASLEKVERIILREVTTGGTDDE</sequence>